<evidence type="ECO:0000313" key="1">
    <source>
        <dbReference type="EMBL" id="HEH35596.1"/>
    </source>
</evidence>
<accession>A0A7J2TK67</accession>
<sequence>MVRKYNAKKASEVVDFFGNKVRVDFGMVVKNGTIGIIISDVIEFVGDKFILGHFFEEFQREFKKYYASIAVMESLRAMGYKVGGKELEGGILIEASR</sequence>
<organism evidence="1">
    <name type="scientific">Archaeoglobus fulgidus</name>
    <dbReference type="NCBI Taxonomy" id="2234"/>
    <lineage>
        <taxon>Archaea</taxon>
        <taxon>Methanobacteriati</taxon>
        <taxon>Methanobacteriota</taxon>
        <taxon>Archaeoglobi</taxon>
        <taxon>Archaeoglobales</taxon>
        <taxon>Archaeoglobaceae</taxon>
        <taxon>Archaeoglobus</taxon>
    </lineage>
</organism>
<dbReference type="AlphaFoldDB" id="A0A7J2TK67"/>
<name>A0A7J2TK67_ARCFL</name>
<gene>
    <name evidence="1" type="ORF">ENP88_05540</name>
</gene>
<proteinExistence type="predicted"/>
<protein>
    <submittedName>
        <fullName evidence="1">Uncharacterized protein</fullName>
    </submittedName>
</protein>
<reference evidence="1" key="1">
    <citation type="journal article" date="2020" name="mSystems">
        <title>Genome- and Community-Level Interaction Insights into Carbon Utilization and Element Cycling Functions of Hydrothermarchaeota in Hydrothermal Sediment.</title>
        <authorList>
            <person name="Zhou Z."/>
            <person name="Liu Y."/>
            <person name="Xu W."/>
            <person name="Pan J."/>
            <person name="Luo Z.H."/>
            <person name="Li M."/>
        </authorList>
    </citation>
    <scope>NUCLEOTIDE SEQUENCE [LARGE SCALE GENOMIC DNA]</scope>
    <source>
        <strain evidence="1">SpSt-26</strain>
    </source>
</reference>
<dbReference type="EMBL" id="DSLA01000088">
    <property type="protein sequence ID" value="HEH35596.1"/>
    <property type="molecule type" value="Genomic_DNA"/>
</dbReference>
<comment type="caution">
    <text evidence="1">The sequence shown here is derived from an EMBL/GenBank/DDBJ whole genome shotgun (WGS) entry which is preliminary data.</text>
</comment>